<reference evidence="6" key="1">
    <citation type="submission" date="2023-01" db="EMBL/GenBank/DDBJ databases">
        <authorList>
            <person name="Van Ghelder C."/>
            <person name="Rancurel C."/>
        </authorList>
    </citation>
    <scope>NUCLEOTIDE SEQUENCE</scope>
    <source>
        <strain evidence="6">CNCM I-4278</strain>
    </source>
</reference>
<feature type="signal peptide" evidence="3">
    <location>
        <begin position="1"/>
        <end position="20"/>
    </location>
</feature>
<protein>
    <submittedName>
        <fullName evidence="6">Uncharacterized protein</fullName>
    </submittedName>
</protein>
<dbReference type="GO" id="GO:0042546">
    <property type="term" value="P:cell wall biogenesis"/>
    <property type="evidence" value="ECO:0007669"/>
    <property type="project" value="InterPro"/>
</dbReference>
<feature type="domain" description="Yeast cell wall synthesis Kre9/Knh1-like N-terminal" evidence="5">
    <location>
        <begin position="26"/>
        <end position="128"/>
    </location>
</feature>
<dbReference type="EMBL" id="CAOQHR010000007">
    <property type="protein sequence ID" value="CAI6337204.1"/>
    <property type="molecule type" value="Genomic_DNA"/>
</dbReference>
<feature type="region of interest" description="Disordered" evidence="2">
    <location>
        <begin position="231"/>
        <end position="264"/>
    </location>
</feature>
<evidence type="ECO:0000256" key="3">
    <source>
        <dbReference type="SAM" id="SignalP"/>
    </source>
</evidence>
<evidence type="ECO:0000259" key="5">
    <source>
        <dbReference type="Pfam" id="PF10342"/>
    </source>
</evidence>
<keyword evidence="1 3" id="KW-0732">Signal</keyword>
<dbReference type="PANTHER" id="PTHR28154:SF1">
    <property type="entry name" value="CELL WALL SYNTHESIS PROTEIN KNH1-RELATED"/>
    <property type="match status" value="1"/>
</dbReference>
<accession>A0A9W4XMB1</accession>
<feature type="domain" description="Yeast cell wall synthesis Kre9/Knh1 C-terminal" evidence="4">
    <location>
        <begin position="172"/>
        <end position="255"/>
    </location>
</feature>
<dbReference type="InterPro" id="IPR045328">
    <property type="entry name" value="Kre9/Knh1"/>
</dbReference>
<gene>
    <name evidence="6" type="ORF">PDIGIT_LOCUS10313</name>
</gene>
<dbReference type="InterPro" id="IPR008659">
    <property type="entry name" value="Kre9/Knh1_C"/>
</dbReference>
<dbReference type="AlphaFoldDB" id="A0A9W4XMB1"/>
<keyword evidence="7" id="KW-1185">Reference proteome</keyword>
<organism evidence="6 7">
    <name type="scientific">Periconia digitata</name>
    <dbReference type="NCBI Taxonomy" id="1303443"/>
    <lineage>
        <taxon>Eukaryota</taxon>
        <taxon>Fungi</taxon>
        <taxon>Dikarya</taxon>
        <taxon>Ascomycota</taxon>
        <taxon>Pezizomycotina</taxon>
        <taxon>Dothideomycetes</taxon>
        <taxon>Pleosporomycetidae</taxon>
        <taxon>Pleosporales</taxon>
        <taxon>Massarineae</taxon>
        <taxon>Periconiaceae</taxon>
        <taxon>Periconia</taxon>
    </lineage>
</organism>
<dbReference type="PANTHER" id="PTHR28154">
    <property type="entry name" value="CELL WALL SYNTHESIS PROTEIN KNH1-RELATED"/>
    <property type="match status" value="1"/>
</dbReference>
<dbReference type="Pfam" id="PF10342">
    <property type="entry name" value="Kre9_KNH"/>
    <property type="match status" value="1"/>
</dbReference>
<feature type="region of interest" description="Disordered" evidence="2">
    <location>
        <begin position="146"/>
        <end position="176"/>
    </location>
</feature>
<evidence type="ECO:0000313" key="6">
    <source>
        <dbReference type="EMBL" id="CAI6337204.1"/>
    </source>
</evidence>
<dbReference type="Proteomes" id="UP001152607">
    <property type="component" value="Unassembled WGS sequence"/>
</dbReference>
<dbReference type="InterPro" id="IPR018466">
    <property type="entry name" value="Kre9/Knh1-like_N"/>
</dbReference>
<sequence>MPRVLAPLAIFVALSGVVNAGIQITKPASGIVAKAGSALEVEWKEGGTGPALADLDTFTVDLCAGSNDDPVCGLAVIAASQKFSTLGHAEGVVQTSVGEDKPTNAYFVRLIAVAKTGGQLTTYSPRFSYSGMKGTFAATVKTSLDKLKSTETSGPPTKDETDSGKKPAAGDASDFEVNYTMQTGPTRYAPMQPIPGTKITKTGKPTPLFPTSAVSFAKSHLPIPTIATTVTQSQTHKVESRPHTEPPAPNPSDDMAKFLARWRD</sequence>
<feature type="chain" id="PRO_5040894388" evidence="3">
    <location>
        <begin position="21"/>
        <end position="264"/>
    </location>
</feature>
<evidence type="ECO:0000256" key="1">
    <source>
        <dbReference type="ARBA" id="ARBA00022729"/>
    </source>
</evidence>
<dbReference type="Pfam" id="PF05390">
    <property type="entry name" value="Kre9_KNH1_C"/>
    <property type="match status" value="1"/>
</dbReference>
<evidence type="ECO:0000313" key="7">
    <source>
        <dbReference type="Proteomes" id="UP001152607"/>
    </source>
</evidence>
<dbReference type="GO" id="GO:0031505">
    <property type="term" value="P:fungal-type cell wall organization"/>
    <property type="evidence" value="ECO:0007669"/>
    <property type="project" value="TreeGrafter"/>
</dbReference>
<proteinExistence type="predicted"/>
<evidence type="ECO:0000256" key="2">
    <source>
        <dbReference type="SAM" id="MobiDB-lite"/>
    </source>
</evidence>
<comment type="caution">
    <text evidence="6">The sequence shown here is derived from an EMBL/GenBank/DDBJ whole genome shotgun (WGS) entry which is preliminary data.</text>
</comment>
<dbReference type="GO" id="GO:0006078">
    <property type="term" value="P:(1-&gt;6)-beta-D-glucan biosynthetic process"/>
    <property type="evidence" value="ECO:0007669"/>
    <property type="project" value="InterPro"/>
</dbReference>
<evidence type="ECO:0000259" key="4">
    <source>
        <dbReference type="Pfam" id="PF05390"/>
    </source>
</evidence>
<dbReference type="GO" id="GO:0005576">
    <property type="term" value="C:extracellular region"/>
    <property type="evidence" value="ECO:0007669"/>
    <property type="project" value="TreeGrafter"/>
</dbReference>
<dbReference type="OrthoDB" id="2432613at2759"/>
<name>A0A9W4XMB1_9PLEO</name>